<evidence type="ECO:0000313" key="3">
    <source>
        <dbReference type="Proteomes" id="UP001522462"/>
    </source>
</evidence>
<keyword evidence="3" id="KW-1185">Reference proteome</keyword>
<keyword evidence="1" id="KW-0175">Coiled coil</keyword>
<dbReference type="SUPFAM" id="SSF52540">
    <property type="entry name" value="P-loop containing nucleoside triphosphate hydrolases"/>
    <property type="match status" value="1"/>
</dbReference>
<feature type="coiled-coil region" evidence="1">
    <location>
        <begin position="189"/>
        <end position="290"/>
    </location>
</feature>
<dbReference type="EMBL" id="JAAEDA010000002">
    <property type="protein sequence ID" value="MCJ1976690.1"/>
    <property type="molecule type" value="Genomic_DNA"/>
</dbReference>
<protein>
    <submittedName>
        <fullName evidence="2">DUF2326 domain-containing protein</fullName>
    </submittedName>
</protein>
<organism evidence="2 3">
    <name type="scientific">Pseudolactococcus paracarnosus</name>
    <dbReference type="NCBI Taxonomy" id="2749962"/>
    <lineage>
        <taxon>Bacteria</taxon>
        <taxon>Bacillati</taxon>
        <taxon>Bacillota</taxon>
        <taxon>Bacilli</taxon>
        <taxon>Lactobacillales</taxon>
        <taxon>Streptococcaceae</taxon>
        <taxon>Pseudolactococcus</taxon>
    </lineage>
</organism>
<accession>A0ABT0AJH3</accession>
<evidence type="ECO:0000313" key="2">
    <source>
        <dbReference type="EMBL" id="MCJ1976690.1"/>
    </source>
</evidence>
<proteinExistence type="predicted"/>
<evidence type="ECO:0000256" key="1">
    <source>
        <dbReference type="SAM" id="Coils"/>
    </source>
</evidence>
<comment type="caution">
    <text evidence="2">The sequence shown here is derived from an EMBL/GenBank/DDBJ whole genome shotgun (WGS) entry which is preliminary data.</text>
</comment>
<sequence length="300" mass="34802">MLIRKLRILNTIEETTIREVDFHMGANFVIDLEESEKHNKVGKTTFLKLIDVALGAKDRDFIYSDPETNSIVPQLEHFLTSNKVAIEMNICDNLESPKISHLLYVELFKKGKYRIDGEIINQSAYRENLNEIFFKNGRKAPSFRQLINSFVRISMSGDNNTFLRNIPHASKSIYRGVYNYLFSISDPAIDMERNELKKELTATENAEKQYKRIQGAQTSEEIAQIITALKNERKALQKKLDDIVSSDDFKKNREKISEVRKEYAELTNALSNVEYKRKKNKQMINEVENQSKHKVDADLT</sequence>
<reference evidence="2 3" key="1">
    <citation type="journal article" date="2022" name="Microbiol. Res.">
        <title>Comparative genome analysis, predicted lifestyle and antimicrobial strategies of Lactococcus carnosus and Lactococcus paracarnosus isolated from meat.</title>
        <authorList>
            <person name="Werum V."/>
            <person name="Ehrmann M."/>
            <person name="Vogel R."/>
            <person name="Hilgarth M."/>
        </authorList>
    </citation>
    <scope>NUCLEOTIDE SEQUENCE [LARGE SCALE GENOMIC DNA]</scope>
    <source>
        <strain evidence="2 3">TMW21897</strain>
    </source>
</reference>
<dbReference type="Proteomes" id="UP001522462">
    <property type="component" value="Unassembled WGS sequence"/>
</dbReference>
<dbReference type="InterPro" id="IPR027417">
    <property type="entry name" value="P-loop_NTPase"/>
</dbReference>
<feature type="non-terminal residue" evidence="2">
    <location>
        <position position="300"/>
    </location>
</feature>
<name>A0ABT0AJH3_9LACT</name>
<gene>
    <name evidence="2" type="ORF">GYN19_01780</name>
</gene>
<dbReference type="Gene3D" id="3.40.50.300">
    <property type="entry name" value="P-loop containing nucleotide triphosphate hydrolases"/>
    <property type="match status" value="1"/>
</dbReference>